<keyword evidence="4" id="KW-1133">Transmembrane helix</keyword>
<accession>A0ABS7XHJ9</accession>
<dbReference type="PANTHER" id="PTHR43630:SF1">
    <property type="entry name" value="POLY-BETA-1,6-N-ACETYL-D-GLUCOSAMINE SYNTHASE"/>
    <property type="match status" value="1"/>
</dbReference>
<feature type="transmembrane region" description="Helical" evidence="4">
    <location>
        <begin position="14"/>
        <end position="38"/>
    </location>
</feature>
<dbReference type="InterPro" id="IPR001173">
    <property type="entry name" value="Glyco_trans_2-like"/>
</dbReference>
<dbReference type="GO" id="GO:0016757">
    <property type="term" value="F:glycosyltransferase activity"/>
    <property type="evidence" value="ECO:0007669"/>
    <property type="project" value="UniProtKB-KW"/>
</dbReference>
<organism evidence="6 7">
    <name type="scientific">Psychroflexus longus</name>
    <dbReference type="NCBI Taxonomy" id="2873596"/>
    <lineage>
        <taxon>Bacteria</taxon>
        <taxon>Pseudomonadati</taxon>
        <taxon>Bacteroidota</taxon>
        <taxon>Flavobacteriia</taxon>
        <taxon>Flavobacteriales</taxon>
        <taxon>Flavobacteriaceae</taxon>
        <taxon>Psychroflexus</taxon>
    </lineage>
</organism>
<dbReference type="SUPFAM" id="SSF53448">
    <property type="entry name" value="Nucleotide-diphospho-sugar transferases"/>
    <property type="match status" value="1"/>
</dbReference>
<keyword evidence="2 6" id="KW-0328">Glycosyltransferase</keyword>
<dbReference type="Pfam" id="PF00535">
    <property type="entry name" value="Glycos_transf_2"/>
    <property type="match status" value="1"/>
</dbReference>
<feature type="transmembrane region" description="Helical" evidence="4">
    <location>
        <begin position="356"/>
        <end position="384"/>
    </location>
</feature>
<dbReference type="CDD" id="cd06423">
    <property type="entry name" value="CESA_like"/>
    <property type="match status" value="1"/>
</dbReference>
<comment type="caution">
    <text evidence="6">The sequence shown here is derived from an EMBL/GenBank/DDBJ whole genome shotgun (WGS) entry which is preliminary data.</text>
</comment>
<name>A0ABS7XHJ9_9FLAO</name>
<proteinExistence type="inferred from homology"/>
<gene>
    <name evidence="6" type="ORF">LB452_05825</name>
</gene>
<sequence length="484" mass="56687">MIDYFFTFVTWFEYFVLIFMLSYVLFYSLLAVSSYLAIDKFQRLKYDYPKDLMLKSSQVPGISVVIPAYNEGDVVVDNLKTFLSLQYPKFEVIVVNDGSTDDTLVKLINNFDLKKVDFYYKEKIKTQGVRAHYKSTNPVYNKLLVVDKINGGSKADASNAGVNSSCYPIFLCTDMDCILKNDTLTKLVLPFMVEKKRVIATGAGLRISNNCKIKEGTIEEVRFPKKMFPRFQELEYVRSFLFGRMAWSRMNALLLVSGGLGMFDKKVFFEAGGYWDKSFGEDFELITRMRKLMHDKKEEFAIRYIPESLCWTEVPDTTDLFITQRSRWARGLIQTIKIHRNMFLNPKYGITGMLAFPYFVFFEFLVPILELLGVLIIIFSLIFLELNYDFVLYLFLAVFLFFQSITLISILIDEFIFKNYNSLKEILILITMSMIEPIIYHPINTFAYLRGYWCFFTRKQPKWGDMKRRGYLVKINSTESEKYI</sequence>
<keyword evidence="7" id="KW-1185">Reference proteome</keyword>
<dbReference type="RefSeq" id="WP_224460793.1">
    <property type="nucleotide sequence ID" value="NZ_JAIQZE010000004.1"/>
</dbReference>
<protein>
    <submittedName>
        <fullName evidence="6">Glycosyltransferase</fullName>
        <ecNumber evidence="6">2.4.-.-</ecNumber>
    </submittedName>
</protein>
<evidence type="ECO:0000256" key="2">
    <source>
        <dbReference type="ARBA" id="ARBA00022676"/>
    </source>
</evidence>
<evidence type="ECO:0000256" key="1">
    <source>
        <dbReference type="ARBA" id="ARBA00006739"/>
    </source>
</evidence>
<evidence type="ECO:0000313" key="7">
    <source>
        <dbReference type="Proteomes" id="UP001199314"/>
    </source>
</evidence>
<evidence type="ECO:0000256" key="4">
    <source>
        <dbReference type="SAM" id="Phobius"/>
    </source>
</evidence>
<evidence type="ECO:0000313" key="6">
    <source>
        <dbReference type="EMBL" id="MBZ9778438.1"/>
    </source>
</evidence>
<dbReference type="EMBL" id="JAIQZE010000004">
    <property type="protein sequence ID" value="MBZ9778438.1"/>
    <property type="molecule type" value="Genomic_DNA"/>
</dbReference>
<reference evidence="7" key="1">
    <citation type="submission" date="2023-07" db="EMBL/GenBank/DDBJ databases">
        <title>Novel species isolated from saline lakes on Tibetan Plateau.</title>
        <authorList>
            <person name="Lu H."/>
        </authorList>
    </citation>
    <scope>NUCLEOTIDE SEQUENCE [LARGE SCALE GENOMIC DNA]</scope>
    <source>
        <strain evidence="7">CAK8W</strain>
    </source>
</reference>
<evidence type="ECO:0000256" key="3">
    <source>
        <dbReference type="ARBA" id="ARBA00022679"/>
    </source>
</evidence>
<evidence type="ECO:0000259" key="5">
    <source>
        <dbReference type="Pfam" id="PF00535"/>
    </source>
</evidence>
<keyword evidence="4" id="KW-0472">Membrane</keyword>
<feature type="transmembrane region" description="Helical" evidence="4">
    <location>
        <begin position="390"/>
        <end position="411"/>
    </location>
</feature>
<dbReference type="EC" id="2.4.-.-" evidence="6"/>
<comment type="similarity">
    <text evidence="1">Belongs to the glycosyltransferase 2 family.</text>
</comment>
<dbReference type="Proteomes" id="UP001199314">
    <property type="component" value="Unassembled WGS sequence"/>
</dbReference>
<dbReference type="Gene3D" id="3.90.550.10">
    <property type="entry name" value="Spore Coat Polysaccharide Biosynthesis Protein SpsA, Chain A"/>
    <property type="match status" value="1"/>
</dbReference>
<feature type="transmembrane region" description="Helical" evidence="4">
    <location>
        <begin position="423"/>
        <end position="443"/>
    </location>
</feature>
<feature type="domain" description="Glycosyltransferase 2-like" evidence="5">
    <location>
        <begin position="63"/>
        <end position="252"/>
    </location>
</feature>
<dbReference type="InterPro" id="IPR029044">
    <property type="entry name" value="Nucleotide-diphossugar_trans"/>
</dbReference>
<dbReference type="PANTHER" id="PTHR43630">
    <property type="entry name" value="POLY-BETA-1,6-N-ACETYL-D-GLUCOSAMINE SYNTHASE"/>
    <property type="match status" value="1"/>
</dbReference>
<keyword evidence="3 6" id="KW-0808">Transferase</keyword>
<keyword evidence="4" id="KW-0812">Transmembrane</keyword>